<protein>
    <recommendedName>
        <fullName evidence="3">Reverse transcriptase domain-containing protein</fullName>
    </recommendedName>
</protein>
<proteinExistence type="predicted"/>
<accession>A0A9Q1BA02</accession>
<dbReference type="Proteomes" id="UP001152320">
    <property type="component" value="Unassembled WGS sequence"/>
</dbReference>
<reference evidence="1" key="1">
    <citation type="submission" date="2021-10" db="EMBL/GenBank/DDBJ databases">
        <title>Tropical sea cucumber genome reveals ecological adaptation and Cuvierian tubules defense mechanism.</title>
        <authorList>
            <person name="Chen T."/>
        </authorList>
    </citation>
    <scope>NUCLEOTIDE SEQUENCE</scope>
    <source>
        <strain evidence="1">Nanhai2018</strain>
        <tissue evidence="1">Muscle</tissue>
    </source>
</reference>
<keyword evidence="2" id="KW-1185">Reference proteome</keyword>
<evidence type="ECO:0000313" key="1">
    <source>
        <dbReference type="EMBL" id="KAJ8018980.1"/>
    </source>
</evidence>
<dbReference type="PANTHER" id="PTHR21301">
    <property type="entry name" value="REVERSE TRANSCRIPTASE"/>
    <property type="match status" value="1"/>
</dbReference>
<comment type="caution">
    <text evidence="1">The sequence shown here is derived from an EMBL/GenBank/DDBJ whole genome shotgun (WGS) entry which is preliminary data.</text>
</comment>
<dbReference type="EMBL" id="JAIZAY010000123">
    <property type="protein sequence ID" value="KAJ8018980.1"/>
    <property type="molecule type" value="Genomic_DNA"/>
</dbReference>
<dbReference type="PANTHER" id="PTHR21301:SF10">
    <property type="entry name" value="REVERSE TRANSCRIPTASE DOMAIN-CONTAINING PROTEIN"/>
    <property type="match status" value="1"/>
</dbReference>
<name>A0A9Q1BA02_HOLLE</name>
<sequence length="197" mass="22873">MPQHLGVKGVKKALDSRKFQKPSTVNSIDCLKLCVNENHFEFNRNFYTRIHGTFKGPKMAPGYASLSMGIVEEELWQKCSHKPSVWSRYIDDILGLWPHGTDALKIFLEILNNLYPNKLEFTSCFNYHSAPFLDLRIYRDPEGFLKTDLFVKSTFKNLYLKYDSYNTKHILDINAVRFSVYGRSVPQTNLLKEALLI</sequence>
<evidence type="ECO:0000313" key="2">
    <source>
        <dbReference type="Proteomes" id="UP001152320"/>
    </source>
</evidence>
<evidence type="ECO:0008006" key="3">
    <source>
        <dbReference type="Google" id="ProtNLM"/>
    </source>
</evidence>
<dbReference type="OrthoDB" id="10018421at2759"/>
<organism evidence="1 2">
    <name type="scientific">Holothuria leucospilota</name>
    <name type="common">Black long sea cucumber</name>
    <name type="synonym">Mertensiothuria leucospilota</name>
    <dbReference type="NCBI Taxonomy" id="206669"/>
    <lineage>
        <taxon>Eukaryota</taxon>
        <taxon>Metazoa</taxon>
        <taxon>Echinodermata</taxon>
        <taxon>Eleutherozoa</taxon>
        <taxon>Echinozoa</taxon>
        <taxon>Holothuroidea</taxon>
        <taxon>Aspidochirotacea</taxon>
        <taxon>Aspidochirotida</taxon>
        <taxon>Holothuriidae</taxon>
        <taxon>Holothuria</taxon>
    </lineage>
</organism>
<dbReference type="AlphaFoldDB" id="A0A9Q1BA02"/>
<gene>
    <name evidence="1" type="ORF">HOLleu_42712</name>
</gene>